<organism evidence="8 9">
    <name type="scientific">Bogoriella caseilytica</name>
    <dbReference type="NCBI Taxonomy" id="56055"/>
    <lineage>
        <taxon>Bacteria</taxon>
        <taxon>Bacillati</taxon>
        <taxon>Actinomycetota</taxon>
        <taxon>Actinomycetes</taxon>
        <taxon>Micrococcales</taxon>
        <taxon>Bogoriellaceae</taxon>
        <taxon>Bogoriella</taxon>
    </lineage>
</organism>
<sequence>MRRYAPQGLAFIYDEDPLRDHRRRGVITLTGLRDGDAPRASAPSSGFDLADAYDQHGGEIFGFAINAVRDRGVAEECVQETFLRAWRARERFDPSRGALRTWLFTIARNVITDSYRRDARIPEPVEAGHMSQRSAPERDPADRLMAMEALASLSVEHRQVVVAVHLLGLGYAEVSDSTGVPVPTLRTRTFYALRALRRYLEGREGAS</sequence>
<feature type="domain" description="RNA polymerase sigma factor 70 region 4 type 2" evidence="7">
    <location>
        <begin position="145"/>
        <end position="196"/>
    </location>
</feature>
<evidence type="ECO:0000256" key="5">
    <source>
        <dbReference type="ARBA" id="ARBA00023163"/>
    </source>
</evidence>
<dbReference type="EMBL" id="RKHK01000001">
    <property type="protein sequence ID" value="ROR72608.1"/>
    <property type="molecule type" value="Genomic_DNA"/>
</dbReference>
<dbReference type="AlphaFoldDB" id="A0A3N2BBK0"/>
<comment type="similarity">
    <text evidence="1">Belongs to the sigma-70 factor family. ECF subfamily.</text>
</comment>
<dbReference type="Pfam" id="PF08281">
    <property type="entry name" value="Sigma70_r4_2"/>
    <property type="match status" value="1"/>
</dbReference>
<evidence type="ECO:0000259" key="7">
    <source>
        <dbReference type="Pfam" id="PF08281"/>
    </source>
</evidence>
<dbReference type="NCBIfam" id="TIGR02937">
    <property type="entry name" value="sigma70-ECF"/>
    <property type="match status" value="1"/>
</dbReference>
<dbReference type="SUPFAM" id="SSF88946">
    <property type="entry name" value="Sigma2 domain of RNA polymerase sigma factors"/>
    <property type="match status" value="1"/>
</dbReference>
<dbReference type="Pfam" id="PF04542">
    <property type="entry name" value="Sigma70_r2"/>
    <property type="match status" value="1"/>
</dbReference>
<dbReference type="Proteomes" id="UP000280668">
    <property type="component" value="Unassembled WGS sequence"/>
</dbReference>
<evidence type="ECO:0000256" key="2">
    <source>
        <dbReference type="ARBA" id="ARBA00023015"/>
    </source>
</evidence>
<name>A0A3N2BBK0_9MICO</name>
<dbReference type="OrthoDB" id="9811152at2"/>
<dbReference type="InterPro" id="IPR007627">
    <property type="entry name" value="RNA_pol_sigma70_r2"/>
</dbReference>
<evidence type="ECO:0000313" key="8">
    <source>
        <dbReference type="EMBL" id="ROR72608.1"/>
    </source>
</evidence>
<proteinExistence type="inferred from homology"/>
<keyword evidence="5" id="KW-0804">Transcription</keyword>
<keyword evidence="2" id="KW-0805">Transcription regulation</keyword>
<reference evidence="8 9" key="1">
    <citation type="submission" date="2018-11" db="EMBL/GenBank/DDBJ databases">
        <title>Sequencing the genomes of 1000 actinobacteria strains.</title>
        <authorList>
            <person name="Klenk H.-P."/>
        </authorList>
    </citation>
    <scope>NUCLEOTIDE SEQUENCE [LARGE SCALE GENOMIC DNA]</scope>
    <source>
        <strain evidence="8 9">DSM 11294</strain>
    </source>
</reference>
<dbReference type="PANTHER" id="PTHR43133">
    <property type="entry name" value="RNA POLYMERASE ECF-TYPE SIGMA FACTO"/>
    <property type="match status" value="1"/>
</dbReference>
<dbReference type="InterPro" id="IPR039425">
    <property type="entry name" value="RNA_pol_sigma-70-like"/>
</dbReference>
<dbReference type="InterPro" id="IPR013325">
    <property type="entry name" value="RNA_pol_sigma_r2"/>
</dbReference>
<dbReference type="InterPro" id="IPR013324">
    <property type="entry name" value="RNA_pol_sigma_r3/r4-like"/>
</dbReference>
<keyword evidence="3" id="KW-0731">Sigma factor</keyword>
<evidence type="ECO:0000256" key="4">
    <source>
        <dbReference type="ARBA" id="ARBA00023125"/>
    </source>
</evidence>
<evidence type="ECO:0000256" key="1">
    <source>
        <dbReference type="ARBA" id="ARBA00010641"/>
    </source>
</evidence>
<dbReference type="Gene3D" id="1.10.1740.10">
    <property type="match status" value="1"/>
</dbReference>
<dbReference type="Gene3D" id="1.10.10.10">
    <property type="entry name" value="Winged helix-like DNA-binding domain superfamily/Winged helix DNA-binding domain"/>
    <property type="match status" value="1"/>
</dbReference>
<dbReference type="InterPro" id="IPR014284">
    <property type="entry name" value="RNA_pol_sigma-70_dom"/>
</dbReference>
<dbReference type="InterPro" id="IPR013249">
    <property type="entry name" value="RNA_pol_sigma70_r4_t2"/>
</dbReference>
<keyword evidence="4" id="KW-0238">DNA-binding</keyword>
<dbReference type="GO" id="GO:0006352">
    <property type="term" value="P:DNA-templated transcription initiation"/>
    <property type="evidence" value="ECO:0007669"/>
    <property type="project" value="InterPro"/>
</dbReference>
<protein>
    <submittedName>
        <fullName evidence="8">RNA polymerase sigma-70 factor (ECF subfamily)</fullName>
    </submittedName>
</protein>
<evidence type="ECO:0000259" key="6">
    <source>
        <dbReference type="Pfam" id="PF04542"/>
    </source>
</evidence>
<gene>
    <name evidence="8" type="ORF">EDD31_0964</name>
</gene>
<comment type="caution">
    <text evidence="8">The sequence shown here is derived from an EMBL/GenBank/DDBJ whole genome shotgun (WGS) entry which is preliminary data.</text>
</comment>
<accession>A0A3N2BBK0</accession>
<dbReference type="InterPro" id="IPR036388">
    <property type="entry name" value="WH-like_DNA-bd_sf"/>
</dbReference>
<evidence type="ECO:0000256" key="3">
    <source>
        <dbReference type="ARBA" id="ARBA00023082"/>
    </source>
</evidence>
<dbReference type="GO" id="GO:0016987">
    <property type="term" value="F:sigma factor activity"/>
    <property type="evidence" value="ECO:0007669"/>
    <property type="project" value="UniProtKB-KW"/>
</dbReference>
<dbReference type="GO" id="GO:0003677">
    <property type="term" value="F:DNA binding"/>
    <property type="evidence" value="ECO:0007669"/>
    <property type="project" value="UniProtKB-KW"/>
</dbReference>
<dbReference type="SUPFAM" id="SSF88659">
    <property type="entry name" value="Sigma3 and sigma4 domains of RNA polymerase sigma factors"/>
    <property type="match status" value="1"/>
</dbReference>
<keyword evidence="9" id="KW-1185">Reference proteome</keyword>
<feature type="domain" description="RNA polymerase sigma-70 region 2" evidence="6">
    <location>
        <begin position="53"/>
        <end position="120"/>
    </location>
</feature>
<evidence type="ECO:0000313" key="9">
    <source>
        <dbReference type="Proteomes" id="UP000280668"/>
    </source>
</evidence>
<dbReference type="PANTHER" id="PTHR43133:SF52">
    <property type="entry name" value="ECF RNA POLYMERASE SIGMA FACTOR SIGL"/>
    <property type="match status" value="1"/>
</dbReference>